<feature type="region of interest" description="Disordered" evidence="1">
    <location>
        <begin position="1"/>
        <end position="40"/>
    </location>
</feature>
<dbReference type="KEGG" id="vg:64471383"/>
<evidence type="ECO:0000313" key="3">
    <source>
        <dbReference type="Proteomes" id="UP000292314"/>
    </source>
</evidence>
<gene>
    <name evidence="2" type="primary">6</name>
    <name evidence="2" type="ORF">SEA_CAELUM_6</name>
</gene>
<reference evidence="2 3" key="1">
    <citation type="submission" date="2019-02" db="EMBL/GenBank/DDBJ databases">
        <authorList>
            <person name="Paul L."/>
            <person name="Brownson E.L."/>
            <person name="Lucero K."/>
            <person name="Page S.T."/>
            <person name="Garlena R.A."/>
            <person name="Russell D.A."/>
            <person name="Pope W.H."/>
            <person name="Jacobs-Sera D."/>
            <person name="Hatfull G.F."/>
        </authorList>
    </citation>
    <scope>NUCLEOTIDE SEQUENCE [LARGE SCALE GENOMIC DNA]</scope>
</reference>
<feature type="compositionally biased region" description="Basic and acidic residues" evidence="1">
    <location>
        <begin position="10"/>
        <end position="30"/>
    </location>
</feature>
<accession>A0A481W0B1</accession>
<dbReference type="RefSeq" id="YP_010055455.1">
    <property type="nucleotide sequence ID" value="NC_054666.1"/>
</dbReference>
<keyword evidence="3" id="KW-1185">Reference proteome</keyword>
<organism evidence="2 3">
    <name type="scientific">Streptomyces phage Caelum</name>
    <dbReference type="NCBI Taxonomy" id="2530160"/>
    <lineage>
        <taxon>Viruses</taxon>
        <taxon>Duplodnaviria</taxon>
        <taxon>Heunggongvirae</taxon>
        <taxon>Uroviricota</taxon>
        <taxon>Caudoviricetes</taxon>
        <taxon>Arquatrovirinae</taxon>
        <taxon>Caelumvirus</taxon>
        <taxon>Caelumvirus caelum</taxon>
    </lineage>
</organism>
<proteinExistence type="predicted"/>
<dbReference type="EMBL" id="MK524524">
    <property type="protein sequence ID" value="QBI99370.1"/>
    <property type="molecule type" value="Genomic_DNA"/>
</dbReference>
<name>A0A481W0B1_9CAUD</name>
<sequence length="144" mass="16284">MGVRGPVPNRESDLARPRSRKGTEEQETKRGQMRKVTVPRADAEWHPIAKKLYDSLKTSGQSDFYQNSDWALAYALCDDLSHYKKSGKRSAQMAQTLYSALGNLLVTEGDRRRVRIELQEPEEETTPASVLAIADYRQELGLSD</sequence>
<evidence type="ECO:0000256" key="1">
    <source>
        <dbReference type="SAM" id="MobiDB-lite"/>
    </source>
</evidence>
<dbReference type="GeneID" id="64471383"/>
<dbReference type="InterPro" id="IPR057972">
    <property type="entry name" value="Terminase_7"/>
</dbReference>
<dbReference type="Pfam" id="PF25673">
    <property type="entry name" value="Terminase_7"/>
    <property type="match status" value="1"/>
</dbReference>
<dbReference type="Proteomes" id="UP000292314">
    <property type="component" value="Genome"/>
</dbReference>
<evidence type="ECO:0000313" key="2">
    <source>
        <dbReference type="EMBL" id="QBI99370.1"/>
    </source>
</evidence>
<protein>
    <submittedName>
        <fullName evidence="2">Uncharacterized protein</fullName>
    </submittedName>
</protein>